<protein>
    <recommendedName>
        <fullName evidence="7 8">Tagatose-6-phosphate kinase</fullName>
        <ecNumber evidence="7 8">2.7.1.144</ecNumber>
    </recommendedName>
</protein>
<dbReference type="GO" id="GO:0008443">
    <property type="term" value="F:phosphofructokinase activity"/>
    <property type="evidence" value="ECO:0007669"/>
    <property type="project" value="UniProtKB-ARBA"/>
</dbReference>
<dbReference type="GO" id="GO:0044281">
    <property type="term" value="P:small molecule metabolic process"/>
    <property type="evidence" value="ECO:0007669"/>
    <property type="project" value="UniProtKB-ARBA"/>
</dbReference>
<dbReference type="SUPFAM" id="SSF53613">
    <property type="entry name" value="Ribokinase-like"/>
    <property type="match status" value="1"/>
</dbReference>
<dbReference type="eggNOG" id="COG1105">
    <property type="taxonomic scope" value="Bacteria"/>
</dbReference>
<evidence type="ECO:0000256" key="7">
    <source>
        <dbReference type="NCBIfam" id="TIGR01231"/>
    </source>
</evidence>
<proteinExistence type="inferred from homology"/>
<evidence type="ECO:0000256" key="3">
    <source>
        <dbReference type="ARBA" id="ARBA00022736"/>
    </source>
</evidence>
<dbReference type="PIRSF" id="PIRSF000535">
    <property type="entry name" value="1PFK/6PFK/LacC"/>
    <property type="match status" value="1"/>
</dbReference>
<dbReference type="UniPathway" id="UPA00704">
    <property type="reaction ID" value="UER00715"/>
</dbReference>
<dbReference type="InterPro" id="IPR017583">
    <property type="entry name" value="Tagatose/fructose_Pkinase"/>
</dbReference>
<evidence type="ECO:0000259" key="9">
    <source>
        <dbReference type="Pfam" id="PF00294"/>
    </source>
</evidence>
<dbReference type="InterPro" id="IPR011611">
    <property type="entry name" value="PfkB_dom"/>
</dbReference>
<evidence type="ECO:0000256" key="2">
    <source>
        <dbReference type="ARBA" id="ARBA00022679"/>
    </source>
</evidence>
<dbReference type="Pfam" id="PF00294">
    <property type="entry name" value="PfkB"/>
    <property type="match status" value="1"/>
</dbReference>
<dbReference type="GO" id="GO:2001059">
    <property type="term" value="P:D-tagatose 6-phosphate catabolic process"/>
    <property type="evidence" value="ECO:0007669"/>
    <property type="project" value="UniProtKB-UniPathway"/>
</dbReference>
<dbReference type="CDD" id="cd01164">
    <property type="entry name" value="FruK_PfkB_like"/>
    <property type="match status" value="1"/>
</dbReference>
<evidence type="ECO:0000313" key="13">
    <source>
        <dbReference type="Proteomes" id="UP000014160"/>
    </source>
</evidence>
<reference evidence="10 12" key="1">
    <citation type="submission" date="2013-02" db="EMBL/GenBank/DDBJ databases">
        <title>The Genome Sequence of Enterococcus gilvus ATCC BAA-350.</title>
        <authorList>
            <consortium name="The Broad Institute Genome Sequencing Platform"/>
            <consortium name="The Broad Institute Genome Sequencing Center for Infectious Disease"/>
            <person name="Earl A.M."/>
            <person name="Gilmore M.S."/>
            <person name="Lebreton F."/>
            <person name="Walker B."/>
            <person name="Young S.K."/>
            <person name="Zeng Q."/>
            <person name="Gargeya S."/>
            <person name="Fitzgerald M."/>
            <person name="Haas B."/>
            <person name="Abouelleil A."/>
            <person name="Alvarado L."/>
            <person name="Arachchi H.M."/>
            <person name="Berlin A.M."/>
            <person name="Chapman S.B."/>
            <person name="Dewar J."/>
            <person name="Goldberg J."/>
            <person name="Griggs A."/>
            <person name="Gujja S."/>
            <person name="Hansen M."/>
            <person name="Howarth C."/>
            <person name="Imamovic A."/>
            <person name="Larimer J."/>
            <person name="McCowan C."/>
            <person name="Murphy C."/>
            <person name="Neiman D."/>
            <person name="Pearson M."/>
            <person name="Priest M."/>
            <person name="Roberts A."/>
            <person name="Saif S."/>
            <person name="Shea T."/>
            <person name="Sisk P."/>
            <person name="Sykes S."/>
            <person name="Wortman J."/>
            <person name="Nusbaum C."/>
            <person name="Birren B."/>
        </authorList>
    </citation>
    <scope>NUCLEOTIDE SEQUENCE [LARGE SCALE GENOMIC DNA]</scope>
    <source>
        <strain evidence="10 12">ATCC BAA-350</strain>
    </source>
</reference>
<dbReference type="InterPro" id="IPR029056">
    <property type="entry name" value="Ribokinase-like"/>
</dbReference>
<dbReference type="GO" id="GO:0009024">
    <property type="term" value="F:tagatose-6-phosphate kinase activity"/>
    <property type="evidence" value="ECO:0007669"/>
    <property type="project" value="UniProtKB-UniRule"/>
</dbReference>
<feature type="domain" description="Carbohydrate kinase PfkB" evidence="9">
    <location>
        <begin position="7"/>
        <end position="289"/>
    </location>
</feature>
<reference evidence="11 13" key="2">
    <citation type="submission" date="2013-03" db="EMBL/GenBank/DDBJ databases">
        <title>The Genome Sequence of Enterococcus gilvus ATCC BAA-350 (PacBio/Illumina hybrid assembly).</title>
        <authorList>
            <consortium name="The Broad Institute Genomics Platform"/>
            <consortium name="The Broad Institute Genome Sequencing Center for Infectious Disease"/>
            <person name="Earl A."/>
            <person name="Russ C."/>
            <person name="Gilmore M."/>
            <person name="Surin D."/>
            <person name="Walker B."/>
            <person name="Young S."/>
            <person name="Zeng Q."/>
            <person name="Gargeya S."/>
            <person name="Fitzgerald M."/>
            <person name="Haas B."/>
            <person name="Abouelleil A."/>
            <person name="Allen A.W."/>
            <person name="Alvarado L."/>
            <person name="Arachchi H.M."/>
            <person name="Berlin A.M."/>
            <person name="Chapman S.B."/>
            <person name="Gainer-Dewar J."/>
            <person name="Goldberg J."/>
            <person name="Griggs A."/>
            <person name="Gujja S."/>
            <person name="Hansen M."/>
            <person name="Howarth C."/>
            <person name="Imamovic A."/>
            <person name="Ireland A."/>
            <person name="Larimer J."/>
            <person name="McCowan C."/>
            <person name="Murphy C."/>
            <person name="Pearson M."/>
            <person name="Poon T.W."/>
            <person name="Priest M."/>
            <person name="Roberts A."/>
            <person name="Saif S."/>
            <person name="Shea T."/>
            <person name="Sisk P."/>
            <person name="Sykes S."/>
            <person name="Wortman J."/>
            <person name="Nusbaum C."/>
            <person name="Birren B."/>
        </authorList>
    </citation>
    <scope>NUCLEOTIDE SEQUENCE [LARGE SCALE GENOMIC DNA]</scope>
    <source>
        <strain evidence="11 13">ATCC BAA-350</strain>
    </source>
</reference>
<dbReference type="PANTHER" id="PTHR46566:SF5">
    <property type="entry name" value="1-PHOSPHOFRUCTOKINASE"/>
    <property type="match status" value="1"/>
</dbReference>
<dbReference type="AlphaFoldDB" id="R2VIU0"/>
<name>R2VIU0_9ENTE</name>
<gene>
    <name evidence="11" type="ORF">I592_03621</name>
    <name evidence="10" type="ORF">UKC_00740</name>
</gene>
<comment type="caution">
    <text evidence="10">The sequence shown here is derived from an EMBL/GenBank/DDBJ whole genome shotgun (WGS) entry which is preliminary data.</text>
</comment>
<dbReference type="InterPro" id="IPR005926">
    <property type="entry name" value="LacC"/>
</dbReference>
<evidence type="ECO:0000256" key="4">
    <source>
        <dbReference type="ARBA" id="ARBA00022741"/>
    </source>
</evidence>
<evidence type="ECO:0000313" key="12">
    <source>
        <dbReference type="Proteomes" id="UP000013750"/>
    </source>
</evidence>
<keyword evidence="13" id="KW-1185">Reference proteome</keyword>
<keyword evidence="4 8" id="KW-0547">Nucleotide-binding</keyword>
<dbReference type="EMBL" id="AJDQ01000004">
    <property type="protein sequence ID" value="EOI57765.1"/>
    <property type="molecule type" value="Genomic_DNA"/>
</dbReference>
<comment type="catalytic activity">
    <reaction evidence="8">
        <text>D-tagatofuranose 6-phosphate + ATP = D-tagatofuranose 1,6-bisphosphate + ADP + H(+)</text>
        <dbReference type="Rhea" id="RHEA:12420"/>
        <dbReference type="ChEBI" id="CHEBI:15378"/>
        <dbReference type="ChEBI" id="CHEBI:30616"/>
        <dbReference type="ChEBI" id="CHEBI:58694"/>
        <dbReference type="ChEBI" id="CHEBI:58695"/>
        <dbReference type="ChEBI" id="CHEBI:456216"/>
        <dbReference type="EC" id="2.7.1.144"/>
    </reaction>
</comment>
<dbReference type="Proteomes" id="UP000014160">
    <property type="component" value="Unassembled WGS sequence"/>
</dbReference>
<evidence type="ECO:0000256" key="5">
    <source>
        <dbReference type="ARBA" id="ARBA00022777"/>
    </source>
</evidence>
<dbReference type="EMBL" id="ASWH01000002">
    <property type="protein sequence ID" value="EOW79481.1"/>
    <property type="molecule type" value="Genomic_DNA"/>
</dbReference>
<keyword evidence="5 10" id="KW-0418">Kinase</keyword>
<dbReference type="HOGENOM" id="CLU_050013_5_0_9"/>
<dbReference type="GO" id="GO:0005524">
    <property type="term" value="F:ATP binding"/>
    <property type="evidence" value="ECO:0007669"/>
    <property type="project" value="UniProtKB-KW"/>
</dbReference>
<dbReference type="Gene3D" id="3.40.1190.20">
    <property type="match status" value="1"/>
</dbReference>
<evidence type="ECO:0000313" key="11">
    <source>
        <dbReference type="EMBL" id="EOW79481.1"/>
    </source>
</evidence>
<comment type="similarity">
    <text evidence="8">Belongs to the carbohydrate kinase PfkB family. LacC subfamily.</text>
</comment>
<keyword evidence="6 8" id="KW-0067">ATP-binding</keyword>
<dbReference type="PANTHER" id="PTHR46566">
    <property type="entry name" value="1-PHOSPHOFRUCTOKINASE-RELATED"/>
    <property type="match status" value="1"/>
</dbReference>
<sequence>MILTITMNPSIDISYPLATFQLDTVNRVTNVRKTAGGKGLNVTRILKQLDTEVVASGLIGGFLGEEIKKDLDENQIPHDFQPISGETRNCIAVLHEGKQTEILESGPVISPKEATQFLQHFQQLAKKADILSISGSLPAGLPVDFYSQMLTVCKEKPVILDCSGDALKAVLKGKVKPKLIKPNTEELADLLGGKVSSNLDELMAALKEPLFEGIEWIVVSMGAQGAFAKHFDTFYRVTIPKIEVVNPVGSGDATVAGLTAAIEAGLSDEAILTQGNVLGMLNAQEATTGRVALAHYQKLADKIQVEKVGGTGNERKKSLYQTTV</sequence>
<dbReference type="NCBIfam" id="TIGR01231">
    <property type="entry name" value="lacC"/>
    <property type="match status" value="1"/>
</dbReference>
<evidence type="ECO:0000256" key="8">
    <source>
        <dbReference type="PIRNR" id="PIRNR000535"/>
    </source>
</evidence>
<dbReference type="GO" id="GO:0005829">
    <property type="term" value="C:cytosol"/>
    <property type="evidence" value="ECO:0007669"/>
    <property type="project" value="TreeGrafter"/>
</dbReference>
<dbReference type="OrthoDB" id="9801219at2"/>
<evidence type="ECO:0000256" key="1">
    <source>
        <dbReference type="ARBA" id="ARBA00005380"/>
    </source>
</evidence>
<evidence type="ECO:0000313" key="10">
    <source>
        <dbReference type="EMBL" id="EOI57765.1"/>
    </source>
</evidence>
<dbReference type="NCBIfam" id="TIGR03168">
    <property type="entry name" value="1-PFK"/>
    <property type="match status" value="1"/>
</dbReference>
<accession>R2VIU0</accession>
<dbReference type="Proteomes" id="UP000013750">
    <property type="component" value="Unassembled WGS sequence"/>
</dbReference>
<dbReference type="InterPro" id="IPR002173">
    <property type="entry name" value="Carboh/pur_kinase_PfkB_CS"/>
</dbReference>
<dbReference type="FunFam" id="3.40.1190.20:FF:000001">
    <property type="entry name" value="Phosphofructokinase"/>
    <property type="match status" value="1"/>
</dbReference>
<dbReference type="GO" id="GO:0019512">
    <property type="term" value="P:lactose catabolic process via tagatose-6-phosphate"/>
    <property type="evidence" value="ECO:0007669"/>
    <property type="project" value="InterPro"/>
</dbReference>
<dbReference type="EC" id="2.7.1.144" evidence="7 8"/>
<comment type="pathway">
    <text evidence="8">Carbohydrate metabolism; D-tagatose 6-phosphate degradation; D-glyceraldehyde 3-phosphate and glycerone phosphate from D-tagatose 6-phosphate: step 1/2.</text>
</comment>
<dbReference type="PATRIC" id="fig|1158614.3.peg.767"/>
<evidence type="ECO:0000256" key="6">
    <source>
        <dbReference type="ARBA" id="ARBA00022840"/>
    </source>
</evidence>
<comment type="similarity">
    <text evidence="1">Belongs to the carbohydrate kinase pfkB family.</text>
</comment>
<organism evidence="10 12">
    <name type="scientific">Enterococcus gilvus ATCC BAA-350</name>
    <dbReference type="NCBI Taxonomy" id="1158614"/>
    <lineage>
        <taxon>Bacteria</taxon>
        <taxon>Bacillati</taxon>
        <taxon>Bacillota</taxon>
        <taxon>Bacilli</taxon>
        <taxon>Lactobacillales</taxon>
        <taxon>Enterococcaceae</taxon>
        <taxon>Enterococcus</taxon>
    </lineage>
</organism>
<keyword evidence="2 8" id="KW-0808">Transferase</keyword>
<dbReference type="RefSeq" id="WP_010779189.1">
    <property type="nucleotide sequence ID" value="NZ_ASWH01000002.1"/>
</dbReference>
<dbReference type="PROSITE" id="PS00584">
    <property type="entry name" value="PFKB_KINASES_2"/>
    <property type="match status" value="1"/>
</dbReference>
<keyword evidence="3 8" id="KW-0423">Lactose metabolism</keyword>